<dbReference type="OrthoDB" id="5569250at2759"/>
<feature type="domain" description="Fungal-type protein kinase" evidence="1">
    <location>
        <begin position="25"/>
        <end position="87"/>
    </location>
</feature>
<dbReference type="AlphaFoldDB" id="A0A4Y7TRN7"/>
<keyword evidence="3" id="KW-1185">Reference proteome</keyword>
<evidence type="ECO:0000313" key="2">
    <source>
        <dbReference type="EMBL" id="TEB36651.1"/>
    </source>
</evidence>
<sequence>MVQGRSTAPRYQRAQCHGHQKRLRGVVGVLNDWDMAKCQDDEVDMSTVAHHRTCSPPTMAMDLLAGICRSYYYRLDLESFFWLLVWAAVHYNLPERTRGRCVAKSLVSLTLGAEANFDRKAALTDSGKDAEAYFRKHIKIKPAFKGIFEDWIIPLRMMFSDARASLSIAEDDHETLGGRVTFKRFMKILTKKDDGYRTWGLPDFLKDKD</sequence>
<comment type="caution">
    <text evidence="2">The sequence shown here is derived from an EMBL/GenBank/DDBJ whole genome shotgun (WGS) entry which is preliminary data.</text>
</comment>
<dbReference type="InterPro" id="IPR040976">
    <property type="entry name" value="Pkinase_fungal"/>
</dbReference>
<name>A0A4Y7TRN7_COPMI</name>
<dbReference type="EMBL" id="QPFP01000005">
    <property type="protein sequence ID" value="TEB36651.1"/>
    <property type="molecule type" value="Genomic_DNA"/>
</dbReference>
<proteinExistence type="predicted"/>
<reference evidence="2 3" key="1">
    <citation type="journal article" date="2019" name="Nat. Ecol. Evol.">
        <title>Megaphylogeny resolves global patterns of mushroom evolution.</title>
        <authorList>
            <person name="Varga T."/>
            <person name="Krizsan K."/>
            <person name="Foldi C."/>
            <person name="Dima B."/>
            <person name="Sanchez-Garcia M."/>
            <person name="Sanchez-Ramirez S."/>
            <person name="Szollosi G.J."/>
            <person name="Szarkandi J.G."/>
            <person name="Papp V."/>
            <person name="Albert L."/>
            <person name="Andreopoulos W."/>
            <person name="Angelini C."/>
            <person name="Antonin V."/>
            <person name="Barry K.W."/>
            <person name="Bougher N.L."/>
            <person name="Buchanan P."/>
            <person name="Buyck B."/>
            <person name="Bense V."/>
            <person name="Catcheside P."/>
            <person name="Chovatia M."/>
            <person name="Cooper J."/>
            <person name="Damon W."/>
            <person name="Desjardin D."/>
            <person name="Finy P."/>
            <person name="Geml J."/>
            <person name="Haridas S."/>
            <person name="Hughes K."/>
            <person name="Justo A."/>
            <person name="Karasinski D."/>
            <person name="Kautmanova I."/>
            <person name="Kiss B."/>
            <person name="Kocsube S."/>
            <person name="Kotiranta H."/>
            <person name="LaButti K.M."/>
            <person name="Lechner B.E."/>
            <person name="Liimatainen K."/>
            <person name="Lipzen A."/>
            <person name="Lukacs Z."/>
            <person name="Mihaltcheva S."/>
            <person name="Morgado L.N."/>
            <person name="Niskanen T."/>
            <person name="Noordeloos M.E."/>
            <person name="Ohm R.A."/>
            <person name="Ortiz-Santana B."/>
            <person name="Ovrebo C."/>
            <person name="Racz N."/>
            <person name="Riley R."/>
            <person name="Savchenko A."/>
            <person name="Shiryaev A."/>
            <person name="Soop K."/>
            <person name="Spirin V."/>
            <person name="Szebenyi C."/>
            <person name="Tomsovsky M."/>
            <person name="Tulloss R.E."/>
            <person name="Uehling J."/>
            <person name="Grigoriev I.V."/>
            <person name="Vagvolgyi C."/>
            <person name="Papp T."/>
            <person name="Martin F.M."/>
            <person name="Miettinen O."/>
            <person name="Hibbett D.S."/>
            <person name="Nagy L.G."/>
        </authorList>
    </citation>
    <scope>NUCLEOTIDE SEQUENCE [LARGE SCALE GENOMIC DNA]</scope>
    <source>
        <strain evidence="2 3">FP101781</strain>
    </source>
</reference>
<organism evidence="2 3">
    <name type="scientific">Coprinellus micaceus</name>
    <name type="common">Glistening ink-cap mushroom</name>
    <name type="synonym">Coprinus micaceus</name>
    <dbReference type="NCBI Taxonomy" id="71717"/>
    <lineage>
        <taxon>Eukaryota</taxon>
        <taxon>Fungi</taxon>
        <taxon>Dikarya</taxon>
        <taxon>Basidiomycota</taxon>
        <taxon>Agaricomycotina</taxon>
        <taxon>Agaricomycetes</taxon>
        <taxon>Agaricomycetidae</taxon>
        <taxon>Agaricales</taxon>
        <taxon>Agaricineae</taxon>
        <taxon>Psathyrellaceae</taxon>
        <taxon>Coprinellus</taxon>
    </lineage>
</organism>
<evidence type="ECO:0000259" key="1">
    <source>
        <dbReference type="Pfam" id="PF17667"/>
    </source>
</evidence>
<dbReference type="STRING" id="71717.A0A4Y7TRN7"/>
<evidence type="ECO:0000313" key="3">
    <source>
        <dbReference type="Proteomes" id="UP000298030"/>
    </source>
</evidence>
<protein>
    <recommendedName>
        <fullName evidence="1">Fungal-type protein kinase domain-containing protein</fullName>
    </recommendedName>
</protein>
<dbReference type="Proteomes" id="UP000298030">
    <property type="component" value="Unassembled WGS sequence"/>
</dbReference>
<dbReference type="Pfam" id="PF17667">
    <property type="entry name" value="Pkinase_fungal"/>
    <property type="match status" value="1"/>
</dbReference>
<gene>
    <name evidence="2" type="ORF">FA13DRAFT_1727017</name>
</gene>
<accession>A0A4Y7TRN7</accession>